<dbReference type="EMBL" id="JBDXSU010000045">
    <property type="protein sequence ID" value="MFB5193183.1"/>
    <property type="molecule type" value="Genomic_DNA"/>
</dbReference>
<dbReference type="InterPro" id="IPR046858">
    <property type="entry name" value="ChrB_N"/>
</dbReference>
<proteinExistence type="predicted"/>
<dbReference type="Pfam" id="PF20229">
    <property type="entry name" value="ChrB_N"/>
    <property type="match status" value="1"/>
</dbReference>
<sequence length="174" mass="20471">MTQIDWIVLIYKVPSEPTKYRANIWREVKRLGGIYLQNGVCVFPDLDDVPLNVRNLADMVVRYGGSEFLLISKFVSNYHTTELVRLFQEARDEEYQPLIAQCEQLIDQCEQLLKVSVDEEQVELIQAQYFKIRRTATQIQARDYFEADRGGQFSQKLKELRAVIRKIPRGEIRR</sequence>
<dbReference type="RefSeq" id="WP_275475516.1">
    <property type="nucleotide sequence ID" value="NZ_CP162940.1"/>
</dbReference>
<dbReference type="Proteomes" id="UP001579974">
    <property type="component" value="Unassembled WGS sequence"/>
</dbReference>
<keyword evidence="3" id="KW-1185">Reference proteome</keyword>
<evidence type="ECO:0000313" key="2">
    <source>
        <dbReference type="EMBL" id="MFB5193183.1"/>
    </source>
</evidence>
<gene>
    <name evidence="2" type="ORF">KKP3000_003129</name>
</gene>
<reference evidence="2 3" key="1">
    <citation type="journal article" date="2024" name="Int. J. Mol. Sci.">
        <title>Exploration of Alicyclobacillus spp. Genome in Search of Antibiotic Resistance.</title>
        <authorList>
            <person name="Bucka-Kolendo J."/>
            <person name="Kiousi D.E."/>
            <person name="Dekowska A."/>
            <person name="Mikolajczuk-Szczyrba A."/>
            <person name="Karadedos D.M."/>
            <person name="Michael P."/>
            <person name="Galanis A."/>
            <person name="Sokolowska B."/>
        </authorList>
    </citation>
    <scope>NUCLEOTIDE SEQUENCE [LARGE SCALE GENOMIC DNA]</scope>
    <source>
        <strain evidence="2 3">KKP 3000</strain>
    </source>
</reference>
<evidence type="ECO:0000259" key="1">
    <source>
        <dbReference type="Pfam" id="PF20229"/>
    </source>
</evidence>
<evidence type="ECO:0000313" key="3">
    <source>
        <dbReference type="Proteomes" id="UP001579974"/>
    </source>
</evidence>
<organism evidence="2 3">
    <name type="scientific">Alicyclobacillus fastidiosus</name>
    <dbReference type="NCBI Taxonomy" id="392011"/>
    <lineage>
        <taxon>Bacteria</taxon>
        <taxon>Bacillati</taxon>
        <taxon>Bacillota</taxon>
        <taxon>Bacilli</taxon>
        <taxon>Bacillales</taxon>
        <taxon>Alicyclobacillaceae</taxon>
        <taxon>Alicyclobacillus</taxon>
    </lineage>
</organism>
<feature type="domain" description="ChrB N-terminal" evidence="1">
    <location>
        <begin position="21"/>
        <end position="162"/>
    </location>
</feature>
<protein>
    <recommendedName>
        <fullName evidence="1">ChrB N-terminal domain-containing protein</fullName>
    </recommendedName>
</protein>
<accession>A0ABV5ALR5</accession>
<comment type="caution">
    <text evidence="2">The sequence shown here is derived from an EMBL/GenBank/DDBJ whole genome shotgun (WGS) entry which is preliminary data.</text>
</comment>
<name>A0ABV5ALR5_9BACL</name>